<sequence>MASPSSGLVVEEELWPFAALPVEIIHLIVRVAAGMPRNLKTIKALNLCCKTFHSIVTPFLFQSLVVRQTLSAHSLASTLFHNPSYRQLVERLIILDSVQSAFFPIFLELVHPTLQLHASKFIFSAHASNYGHRLPPKLIPLEGCHTMVPSRAYVNCTHFFVKEIRVWGGHVQWLDFLPKLGHLGLTCLDLVSLDASVSAVDHLIKCNVPLTSVTIFTPQLQNVDVVAGRRPSIKHLPYSVLYMSSEDLFNLWRDIEDGIMDPWDTLEQLKGIPTE</sequence>
<name>A0A165X4K1_9AGAM</name>
<proteinExistence type="predicted"/>
<protein>
    <recommendedName>
        <fullName evidence="3">F-box domain-containing protein</fullName>
    </recommendedName>
</protein>
<gene>
    <name evidence="1" type="ORF">SISSUDRAFT_1056222</name>
</gene>
<accession>A0A165X4K1</accession>
<keyword evidence="2" id="KW-1185">Reference proteome</keyword>
<evidence type="ECO:0008006" key="3">
    <source>
        <dbReference type="Google" id="ProtNLM"/>
    </source>
</evidence>
<evidence type="ECO:0000313" key="2">
    <source>
        <dbReference type="Proteomes" id="UP000076798"/>
    </source>
</evidence>
<dbReference type="AlphaFoldDB" id="A0A165X4K1"/>
<organism evidence="1 2">
    <name type="scientific">Sistotremastrum suecicum HHB10207 ss-3</name>
    <dbReference type="NCBI Taxonomy" id="1314776"/>
    <lineage>
        <taxon>Eukaryota</taxon>
        <taxon>Fungi</taxon>
        <taxon>Dikarya</taxon>
        <taxon>Basidiomycota</taxon>
        <taxon>Agaricomycotina</taxon>
        <taxon>Agaricomycetes</taxon>
        <taxon>Sistotremastrales</taxon>
        <taxon>Sistotremastraceae</taxon>
        <taxon>Sistotremastrum</taxon>
    </lineage>
</organism>
<dbReference type="Proteomes" id="UP000076798">
    <property type="component" value="Unassembled WGS sequence"/>
</dbReference>
<evidence type="ECO:0000313" key="1">
    <source>
        <dbReference type="EMBL" id="KZT31820.1"/>
    </source>
</evidence>
<dbReference type="OrthoDB" id="3171058at2759"/>
<dbReference type="EMBL" id="KV428452">
    <property type="protein sequence ID" value="KZT31820.1"/>
    <property type="molecule type" value="Genomic_DNA"/>
</dbReference>
<reference evidence="1 2" key="1">
    <citation type="journal article" date="2016" name="Mol. Biol. Evol.">
        <title>Comparative Genomics of Early-Diverging Mushroom-Forming Fungi Provides Insights into the Origins of Lignocellulose Decay Capabilities.</title>
        <authorList>
            <person name="Nagy L.G."/>
            <person name="Riley R."/>
            <person name="Tritt A."/>
            <person name="Adam C."/>
            <person name="Daum C."/>
            <person name="Floudas D."/>
            <person name="Sun H."/>
            <person name="Yadav J.S."/>
            <person name="Pangilinan J."/>
            <person name="Larsson K.H."/>
            <person name="Matsuura K."/>
            <person name="Barry K."/>
            <person name="Labutti K."/>
            <person name="Kuo R."/>
            <person name="Ohm R.A."/>
            <person name="Bhattacharya S.S."/>
            <person name="Shirouzu T."/>
            <person name="Yoshinaga Y."/>
            <person name="Martin F.M."/>
            <person name="Grigoriev I.V."/>
            <person name="Hibbett D.S."/>
        </authorList>
    </citation>
    <scope>NUCLEOTIDE SEQUENCE [LARGE SCALE GENOMIC DNA]</scope>
    <source>
        <strain evidence="1 2">HHB10207 ss-3</strain>
    </source>
</reference>